<comment type="caution">
    <text evidence="5">The sequence shown here is derived from an EMBL/GenBank/DDBJ whole genome shotgun (WGS) entry which is preliminary data.</text>
</comment>
<dbReference type="PROSITE" id="PS01091">
    <property type="entry name" value="TATD_3"/>
    <property type="match status" value="1"/>
</dbReference>
<dbReference type="Proteomes" id="UP000053937">
    <property type="component" value="Unassembled WGS sequence"/>
</dbReference>
<feature type="binding site" evidence="4">
    <location>
        <position position="8"/>
    </location>
    <ligand>
        <name>a divalent metal cation</name>
        <dbReference type="ChEBI" id="CHEBI:60240"/>
        <label>1</label>
    </ligand>
</feature>
<dbReference type="PIRSF" id="PIRSF005902">
    <property type="entry name" value="DNase_TatD"/>
    <property type="match status" value="1"/>
</dbReference>
<dbReference type="PROSITE" id="PS01090">
    <property type="entry name" value="TATD_2"/>
    <property type="match status" value="1"/>
</dbReference>
<evidence type="ECO:0000256" key="4">
    <source>
        <dbReference type="PIRSR" id="PIRSR005902-1"/>
    </source>
</evidence>
<feature type="binding site" evidence="4">
    <location>
        <position position="6"/>
    </location>
    <ligand>
        <name>a divalent metal cation</name>
        <dbReference type="ChEBI" id="CHEBI:60240"/>
        <label>1</label>
    </ligand>
</feature>
<dbReference type="InterPro" id="IPR015991">
    <property type="entry name" value="TatD/YcfH-like"/>
</dbReference>
<evidence type="ECO:0000256" key="2">
    <source>
        <dbReference type="ARBA" id="ARBA00022723"/>
    </source>
</evidence>
<proteinExistence type="inferred from homology"/>
<dbReference type="GO" id="GO:0016788">
    <property type="term" value="F:hydrolase activity, acting on ester bonds"/>
    <property type="evidence" value="ECO:0007669"/>
    <property type="project" value="InterPro"/>
</dbReference>
<protein>
    <submittedName>
        <fullName evidence="5">Hydrolase TatD</fullName>
    </submittedName>
</protein>
<dbReference type="EMBL" id="LMBR01000148">
    <property type="protein sequence ID" value="KUL27263.1"/>
    <property type="molecule type" value="Genomic_DNA"/>
</dbReference>
<dbReference type="InterPro" id="IPR018228">
    <property type="entry name" value="DNase_TatD-rel_CS"/>
</dbReference>
<dbReference type="CDD" id="cd01310">
    <property type="entry name" value="TatD_DNAse"/>
    <property type="match status" value="1"/>
</dbReference>
<dbReference type="GO" id="GO:0004536">
    <property type="term" value="F:DNA nuclease activity"/>
    <property type="evidence" value="ECO:0007669"/>
    <property type="project" value="InterPro"/>
</dbReference>
<dbReference type="GO" id="GO:0046872">
    <property type="term" value="F:metal ion binding"/>
    <property type="evidence" value="ECO:0007669"/>
    <property type="project" value="UniProtKB-KW"/>
</dbReference>
<dbReference type="RefSeq" id="WP_059139097.1">
    <property type="nucleotide sequence ID" value="NZ_LMBR01000148.1"/>
</dbReference>
<feature type="binding site" evidence="4">
    <location>
        <position position="93"/>
    </location>
    <ligand>
        <name>a divalent metal cation</name>
        <dbReference type="ChEBI" id="CHEBI:60240"/>
        <label>1</label>
    </ligand>
</feature>
<dbReference type="NCBIfam" id="TIGR00010">
    <property type="entry name" value="YchF/TatD family DNA exonuclease"/>
    <property type="match status" value="1"/>
</dbReference>
<evidence type="ECO:0000256" key="1">
    <source>
        <dbReference type="ARBA" id="ARBA00009275"/>
    </source>
</evidence>
<reference evidence="5 6" key="1">
    <citation type="submission" date="2015-10" db="EMBL/GenBank/DDBJ databases">
        <title>Draft Genome Sequence of Chlorobium limicola strain Frasassi Growing under Artificial Lighting in the Frasassi Cave System.</title>
        <authorList>
            <person name="Mansor M."/>
            <person name="Macalady J."/>
        </authorList>
    </citation>
    <scope>NUCLEOTIDE SEQUENCE [LARGE SCALE GENOMIC DNA]</scope>
    <source>
        <strain evidence="5 6">Frasassi</strain>
    </source>
</reference>
<keyword evidence="2 4" id="KW-0479">Metal-binding</keyword>
<dbReference type="InterPro" id="IPR032466">
    <property type="entry name" value="Metal_Hydrolase"/>
</dbReference>
<dbReference type="PANTHER" id="PTHR46124:SF2">
    <property type="entry name" value="D-AMINOACYL-TRNA DEACYLASE"/>
    <property type="match status" value="1"/>
</dbReference>
<organism evidence="5 6">
    <name type="scientific">Chlorobium limicola</name>
    <dbReference type="NCBI Taxonomy" id="1092"/>
    <lineage>
        <taxon>Bacteria</taxon>
        <taxon>Pseudomonadati</taxon>
        <taxon>Chlorobiota</taxon>
        <taxon>Chlorobiia</taxon>
        <taxon>Chlorobiales</taxon>
        <taxon>Chlorobiaceae</taxon>
        <taxon>Chlorobium/Pelodictyon group</taxon>
        <taxon>Chlorobium</taxon>
    </lineage>
</organism>
<evidence type="ECO:0000313" key="6">
    <source>
        <dbReference type="Proteomes" id="UP000053937"/>
    </source>
</evidence>
<keyword evidence="6" id="KW-1185">Reference proteome</keyword>
<dbReference type="PANTHER" id="PTHR46124">
    <property type="entry name" value="D-AMINOACYL-TRNA DEACYLASE"/>
    <property type="match status" value="1"/>
</dbReference>
<dbReference type="SUPFAM" id="SSF51556">
    <property type="entry name" value="Metallo-dependent hydrolases"/>
    <property type="match status" value="1"/>
</dbReference>
<evidence type="ECO:0000256" key="3">
    <source>
        <dbReference type="ARBA" id="ARBA00022801"/>
    </source>
</evidence>
<name>A0A101JI31_CHLLI</name>
<dbReference type="FunFam" id="3.20.20.140:FF:000005">
    <property type="entry name" value="TatD family hydrolase"/>
    <property type="match status" value="1"/>
</dbReference>
<dbReference type="OrthoDB" id="9810005at2"/>
<keyword evidence="3 5" id="KW-0378">Hydrolase</keyword>
<gene>
    <name evidence="5" type="ORF">ASB62_06230</name>
</gene>
<feature type="binding site" evidence="4">
    <location>
        <position position="129"/>
    </location>
    <ligand>
        <name>a divalent metal cation</name>
        <dbReference type="ChEBI" id="CHEBI:60240"/>
        <label>2</label>
    </ligand>
</feature>
<dbReference type="InterPro" id="IPR001130">
    <property type="entry name" value="TatD-like"/>
</dbReference>
<dbReference type="Pfam" id="PF01026">
    <property type="entry name" value="TatD_DNase"/>
    <property type="match status" value="1"/>
</dbReference>
<feature type="binding site" evidence="4">
    <location>
        <position position="154"/>
    </location>
    <ligand>
        <name>a divalent metal cation</name>
        <dbReference type="ChEBI" id="CHEBI:60240"/>
        <label>2</label>
    </ligand>
</feature>
<dbReference type="Gene3D" id="3.20.20.140">
    <property type="entry name" value="Metal-dependent hydrolases"/>
    <property type="match status" value="1"/>
</dbReference>
<sequence>MYVDVHCHLSFPEFDGDRDAVIRQMISEDISLLVDPGIDLETSRKSIALAAAHPMIHANVGLHPHATSQPLPETVFDELAELASSPKVVAIGETGLDYHYPDCDRARQQEAFRAMLEISEKLDLPVVIHCREAWEDLLAILEEEKHSSQRGVMHCFSGDGAIARRCIRLGFMLSIPGTVTYKRSLLPDVIREVPIEHLLTETDSPYLSPVPFRGKRNNPSNVRLVTEAISEIKKTGLKETANRIAENASAIFRLERF</sequence>
<dbReference type="AlphaFoldDB" id="A0A101JI31"/>
<feature type="binding site" evidence="4">
    <location>
        <position position="203"/>
    </location>
    <ligand>
        <name>a divalent metal cation</name>
        <dbReference type="ChEBI" id="CHEBI:60240"/>
        <label>1</label>
    </ligand>
</feature>
<dbReference type="GO" id="GO:0005829">
    <property type="term" value="C:cytosol"/>
    <property type="evidence" value="ECO:0007669"/>
    <property type="project" value="TreeGrafter"/>
</dbReference>
<comment type="similarity">
    <text evidence="1">Belongs to the metallo-dependent hydrolases superfamily. TatD-type hydrolase family.</text>
</comment>
<evidence type="ECO:0000313" key="5">
    <source>
        <dbReference type="EMBL" id="KUL27263.1"/>
    </source>
</evidence>
<accession>A0A101JI31</accession>